<comment type="caution">
    <text evidence="5">The sequence shown here is derived from an EMBL/GenBank/DDBJ whole genome shotgun (WGS) entry which is preliminary data.</text>
</comment>
<name>A0A7J3ZKN3_9CREN</name>
<feature type="region of interest" description="Disordered" evidence="4">
    <location>
        <begin position="1"/>
        <end position="37"/>
    </location>
</feature>
<dbReference type="NCBIfam" id="NF006813">
    <property type="entry name" value="PRK09334.1-3"/>
    <property type="match status" value="1"/>
</dbReference>
<dbReference type="EMBL" id="DRZC01000039">
    <property type="protein sequence ID" value="HHQ80442.1"/>
    <property type="molecule type" value="Genomic_DNA"/>
</dbReference>
<dbReference type="GO" id="GO:1990904">
    <property type="term" value="C:ribonucleoprotein complex"/>
    <property type="evidence" value="ECO:0007669"/>
    <property type="project" value="UniProtKB-KW"/>
</dbReference>
<keyword evidence="2 5" id="KW-0689">Ribosomal protein</keyword>
<sequence length="104" mass="11684">MHGGRLSKRGAHGSEKKKRATDVQSTLRTTSTQTAMQEVTEDLVKRASREIINMKYVTPFMLSQKLNVKVSLAKKILRILAERGIVRLYSPGKRDPLYVPAKSS</sequence>
<evidence type="ECO:0000256" key="3">
    <source>
        <dbReference type="ARBA" id="ARBA00023274"/>
    </source>
</evidence>
<proteinExistence type="inferred from homology"/>
<evidence type="ECO:0000256" key="4">
    <source>
        <dbReference type="SAM" id="MobiDB-lite"/>
    </source>
</evidence>
<keyword evidence="3" id="KW-0687">Ribonucleoprotein</keyword>
<organism evidence="5">
    <name type="scientific">Fervidicoccus fontis</name>
    <dbReference type="NCBI Taxonomy" id="683846"/>
    <lineage>
        <taxon>Archaea</taxon>
        <taxon>Thermoproteota</taxon>
        <taxon>Thermoprotei</taxon>
        <taxon>Fervidicoccales</taxon>
        <taxon>Fervidicoccaceae</taxon>
        <taxon>Fervidicoccus</taxon>
    </lineage>
</organism>
<dbReference type="Gene3D" id="1.10.10.10">
    <property type="entry name" value="Winged helix-like DNA-binding domain superfamily/Winged helix DNA-binding domain"/>
    <property type="match status" value="1"/>
</dbReference>
<feature type="compositionally biased region" description="Polar residues" evidence="4">
    <location>
        <begin position="22"/>
        <end position="37"/>
    </location>
</feature>
<reference evidence="5" key="1">
    <citation type="journal article" date="2020" name="mSystems">
        <title>Genome- and Community-Level Interaction Insights into Carbon Utilization and Element Cycling Functions of Hydrothermarchaeota in Hydrothermal Sediment.</title>
        <authorList>
            <person name="Zhou Z."/>
            <person name="Liu Y."/>
            <person name="Xu W."/>
            <person name="Pan J."/>
            <person name="Luo Z.H."/>
            <person name="Li M."/>
        </authorList>
    </citation>
    <scope>NUCLEOTIDE SEQUENCE [LARGE SCALE GENOMIC DNA]</scope>
    <source>
        <strain evidence="5">SpSt-1116</strain>
    </source>
</reference>
<gene>
    <name evidence="5" type="ORF">ENM78_03150</name>
</gene>
<comment type="similarity">
    <text evidence="1">Belongs to the eukaryotic ribosomal protein eS25 family.</text>
</comment>
<evidence type="ECO:0000256" key="2">
    <source>
        <dbReference type="ARBA" id="ARBA00022980"/>
    </source>
</evidence>
<dbReference type="InterPro" id="IPR004977">
    <property type="entry name" value="Ribosomal_eS25"/>
</dbReference>
<accession>A0A7J3ZKN3</accession>
<feature type="compositionally biased region" description="Basic residues" evidence="4">
    <location>
        <begin position="1"/>
        <end position="19"/>
    </location>
</feature>
<evidence type="ECO:0000313" key="5">
    <source>
        <dbReference type="EMBL" id="HHQ80442.1"/>
    </source>
</evidence>
<dbReference type="InterPro" id="IPR036388">
    <property type="entry name" value="WH-like_DNA-bd_sf"/>
</dbReference>
<evidence type="ECO:0000256" key="1">
    <source>
        <dbReference type="ARBA" id="ARBA00009106"/>
    </source>
</evidence>
<dbReference type="AlphaFoldDB" id="A0A7J3ZKN3"/>
<protein>
    <submittedName>
        <fullName evidence="5">30S ribosomal protein S25e</fullName>
    </submittedName>
</protein>
<dbReference type="Pfam" id="PF03297">
    <property type="entry name" value="Ribosomal_S25"/>
    <property type="match status" value="1"/>
</dbReference>
<dbReference type="GO" id="GO:0005840">
    <property type="term" value="C:ribosome"/>
    <property type="evidence" value="ECO:0007669"/>
    <property type="project" value="UniProtKB-KW"/>
</dbReference>